<keyword evidence="3 7" id="KW-0812">Transmembrane</keyword>
<evidence type="ECO:0000256" key="1">
    <source>
        <dbReference type="ARBA" id="ARBA00004651"/>
    </source>
</evidence>
<feature type="transmembrane region" description="Helical" evidence="7">
    <location>
        <begin position="21"/>
        <end position="42"/>
    </location>
</feature>
<evidence type="ECO:0000256" key="3">
    <source>
        <dbReference type="ARBA" id="ARBA00022692"/>
    </source>
</evidence>
<evidence type="ECO:0000256" key="4">
    <source>
        <dbReference type="ARBA" id="ARBA00022989"/>
    </source>
</evidence>
<dbReference type="EMBL" id="JAFREM010000003">
    <property type="protein sequence ID" value="MBO1304827.1"/>
    <property type="molecule type" value="Genomic_DNA"/>
</dbReference>
<keyword evidence="11" id="KW-1185">Reference proteome</keyword>
<feature type="domain" description="ABC3 transporter permease C-terminal" evidence="8">
    <location>
        <begin position="286"/>
        <end position="398"/>
    </location>
</feature>
<dbReference type="InterPro" id="IPR003838">
    <property type="entry name" value="ABC3_permease_C"/>
</dbReference>
<keyword evidence="5 7" id="KW-0472">Membrane</keyword>
<sequence>MRFSEVWKTSFKAIGKNKRRSFLTMIGLVIGVSAVITVFSIGRAFEDYASEFIGLDQFDGSVGLTFSPSDESFAANHLDGFTEEDIGRIESLPGVESATYYTGQRNGVKYAEQTIDDASSDTRWGYFKLLTDEGSNVIHGRGIKLSDSVNENPVVVIDEVVAEAINKDEPATPVGQSIQIGGHLFEVVGIMAERESNGIISTEEDNVIAEMPENVFQQFFETEERSMVQVKMTPTANVENVTKETETMLKRYGTQKDLGSYSSQDLAGQVDTLRTLLTSITLLISVVGGISLFISGIGVMNMIYISVSERTKEIGVRRAMGGTKGNIMMQFLLEGISLTLIGGTIGYLLGMLFAFLISMFTPLSVQPDMFTVLLAFGLSVVIGIIFSWLPAKSAASKDIVSLLR</sequence>
<keyword evidence="2" id="KW-1003">Cell membrane</keyword>
<dbReference type="PANTHER" id="PTHR30572:SF4">
    <property type="entry name" value="ABC TRANSPORTER PERMEASE YTRF"/>
    <property type="match status" value="1"/>
</dbReference>
<keyword evidence="4 7" id="KW-1133">Transmembrane helix</keyword>
<dbReference type="RefSeq" id="WP_207671771.1">
    <property type="nucleotide sequence ID" value="NZ_JAFREM010000003.1"/>
</dbReference>
<evidence type="ECO:0000259" key="8">
    <source>
        <dbReference type="Pfam" id="PF02687"/>
    </source>
</evidence>
<feature type="transmembrane region" description="Helical" evidence="7">
    <location>
        <begin position="328"/>
        <end position="357"/>
    </location>
</feature>
<evidence type="ECO:0000256" key="7">
    <source>
        <dbReference type="SAM" id="Phobius"/>
    </source>
</evidence>
<dbReference type="Pfam" id="PF02687">
    <property type="entry name" value="FtsX"/>
    <property type="match status" value="1"/>
</dbReference>
<comment type="caution">
    <text evidence="10">The sequence shown here is derived from an EMBL/GenBank/DDBJ whole genome shotgun (WGS) entry which is preliminary data.</text>
</comment>
<comment type="similarity">
    <text evidence="6">Belongs to the ABC-4 integral membrane protein family.</text>
</comment>
<dbReference type="InterPro" id="IPR025857">
    <property type="entry name" value="MacB_PCD"/>
</dbReference>
<comment type="subcellular location">
    <subcellularLocation>
        <location evidence="1">Cell membrane</location>
        <topology evidence="1">Multi-pass membrane protein</topology>
    </subcellularLocation>
</comment>
<evidence type="ECO:0000259" key="9">
    <source>
        <dbReference type="Pfam" id="PF12704"/>
    </source>
</evidence>
<dbReference type="PANTHER" id="PTHR30572">
    <property type="entry name" value="MEMBRANE COMPONENT OF TRANSPORTER-RELATED"/>
    <property type="match status" value="1"/>
</dbReference>
<evidence type="ECO:0000313" key="11">
    <source>
        <dbReference type="Proteomes" id="UP000664601"/>
    </source>
</evidence>
<dbReference type="Proteomes" id="UP000664601">
    <property type="component" value="Unassembled WGS sequence"/>
</dbReference>
<gene>
    <name evidence="10" type="ORF">JZO70_01540</name>
</gene>
<evidence type="ECO:0000256" key="6">
    <source>
        <dbReference type="ARBA" id="ARBA00038076"/>
    </source>
</evidence>
<dbReference type="Pfam" id="PF12704">
    <property type="entry name" value="MacB_PCD"/>
    <property type="match status" value="1"/>
</dbReference>
<accession>A0ABS3L5E5</accession>
<evidence type="ECO:0000256" key="5">
    <source>
        <dbReference type="ARBA" id="ARBA00023136"/>
    </source>
</evidence>
<dbReference type="InterPro" id="IPR050250">
    <property type="entry name" value="Macrolide_Exporter_MacB"/>
</dbReference>
<name>A0ABS3L5E5_9ENTE</name>
<feature type="transmembrane region" description="Helical" evidence="7">
    <location>
        <begin position="369"/>
        <end position="389"/>
    </location>
</feature>
<evidence type="ECO:0000256" key="2">
    <source>
        <dbReference type="ARBA" id="ARBA00022475"/>
    </source>
</evidence>
<feature type="transmembrane region" description="Helical" evidence="7">
    <location>
        <begin position="282"/>
        <end position="307"/>
    </location>
</feature>
<protein>
    <submittedName>
        <fullName evidence="10">ABC transporter permease</fullName>
    </submittedName>
</protein>
<feature type="domain" description="MacB-like periplasmic core" evidence="9">
    <location>
        <begin position="21"/>
        <end position="246"/>
    </location>
</feature>
<proteinExistence type="inferred from homology"/>
<evidence type="ECO:0000313" key="10">
    <source>
        <dbReference type="EMBL" id="MBO1304827.1"/>
    </source>
</evidence>
<reference evidence="10 11" key="1">
    <citation type="submission" date="2021-03" db="EMBL/GenBank/DDBJ databases">
        <title>Enterococcal diversity collection.</title>
        <authorList>
            <person name="Gilmore M.S."/>
            <person name="Schwartzman J."/>
            <person name="Van Tyne D."/>
            <person name="Martin M."/>
            <person name="Earl A.M."/>
            <person name="Manson A.L."/>
            <person name="Straub T."/>
            <person name="Salamzade R."/>
            <person name="Saavedra J."/>
            <person name="Lebreton F."/>
            <person name="Prichula J."/>
            <person name="Schaufler K."/>
            <person name="Gaca A."/>
            <person name="Sgardioli B."/>
            <person name="Wagenaar J."/>
            <person name="Strong T."/>
        </authorList>
    </citation>
    <scope>NUCLEOTIDE SEQUENCE [LARGE SCALE GENOMIC DNA]</scope>
    <source>
        <strain evidence="10 11">669A</strain>
    </source>
</reference>
<organism evidence="10 11">
    <name type="scientific">Candidatus Enterococcus moelleringii</name>
    <dbReference type="NCBI Taxonomy" id="2815325"/>
    <lineage>
        <taxon>Bacteria</taxon>
        <taxon>Bacillati</taxon>
        <taxon>Bacillota</taxon>
        <taxon>Bacilli</taxon>
        <taxon>Lactobacillales</taxon>
        <taxon>Enterococcaceae</taxon>
        <taxon>Enterococcus</taxon>
    </lineage>
</organism>